<evidence type="ECO:0000259" key="15">
    <source>
        <dbReference type="Pfam" id="PF17900"/>
    </source>
</evidence>
<dbReference type="InterPro" id="IPR024571">
    <property type="entry name" value="ERAP1-like_C_dom"/>
</dbReference>
<evidence type="ECO:0000256" key="5">
    <source>
        <dbReference type="ARBA" id="ARBA00022801"/>
    </source>
</evidence>
<dbReference type="InterPro" id="IPR027268">
    <property type="entry name" value="Peptidase_M4/M1_CTD_sf"/>
</dbReference>
<organism evidence="16 17">
    <name type="scientific">Olpidium bornovanus</name>
    <dbReference type="NCBI Taxonomy" id="278681"/>
    <lineage>
        <taxon>Eukaryota</taxon>
        <taxon>Fungi</taxon>
        <taxon>Fungi incertae sedis</taxon>
        <taxon>Olpidiomycota</taxon>
        <taxon>Olpidiomycotina</taxon>
        <taxon>Olpidiomycetes</taxon>
        <taxon>Olpidiales</taxon>
        <taxon>Olpidiaceae</taxon>
        <taxon>Olpidium</taxon>
    </lineage>
</organism>
<feature type="binding site" evidence="9">
    <location>
        <position position="199"/>
    </location>
    <ligand>
        <name>Zn(2+)</name>
        <dbReference type="ChEBI" id="CHEBI:29105"/>
        <note>catalytic</note>
    </ligand>
</feature>
<dbReference type="InterPro" id="IPR042097">
    <property type="entry name" value="Aminopeptidase_N-like_N_sf"/>
</dbReference>
<dbReference type="GO" id="GO:0006508">
    <property type="term" value="P:proteolysis"/>
    <property type="evidence" value="ECO:0007669"/>
    <property type="project" value="UniProtKB-KW"/>
</dbReference>
<evidence type="ECO:0000256" key="12">
    <source>
        <dbReference type="SAM" id="MobiDB-lite"/>
    </source>
</evidence>
<dbReference type="InterPro" id="IPR045357">
    <property type="entry name" value="Aminopeptidase_N-like_N"/>
</dbReference>
<dbReference type="PANTHER" id="PTHR11533:SF174">
    <property type="entry name" value="PUROMYCIN-SENSITIVE AMINOPEPTIDASE-RELATED"/>
    <property type="match status" value="1"/>
</dbReference>
<comment type="caution">
    <text evidence="16">The sequence shown here is derived from an EMBL/GenBank/DDBJ whole genome shotgun (WGS) entry which is preliminary data.</text>
</comment>
<evidence type="ECO:0000256" key="9">
    <source>
        <dbReference type="PIRSR" id="PIRSR634016-3"/>
    </source>
</evidence>
<dbReference type="GO" id="GO:0016020">
    <property type="term" value="C:membrane"/>
    <property type="evidence" value="ECO:0007669"/>
    <property type="project" value="TreeGrafter"/>
</dbReference>
<dbReference type="SUPFAM" id="SSF63737">
    <property type="entry name" value="Leukotriene A4 hydrolase N-terminal domain"/>
    <property type="match status" value="1"/>
</dbReference>
<dbReference type="InterPro" id="IPR001930">
    <property type="entry name" value="Peptidase_M1"/>
</dbReference>
<dbReference type="AlphaFoldDB" id="A0A8H8DME4"/>
<feature type="region of interest" description="Disordered" evidence="12">
    <location>
        <begin position="703"/>
        <end position="723"/>
    </location>
</feature>
<dbReference type="EMBL" id="JAEFCI010000266">
    <property type="protein sequence ID" value="KAG5463670.1"/>
    <property type="molecule type" value="Genomic_DNA"/>
</dbReference>
<evidence type="ECO:0000256" key="3">
    <source>
        <dbReference type="ARBA" id="ARBA00022670"/>
    </source>
</evidence>
<dbReference type="CDD" id="cd09601">
    <property type="entry name" value="M1_APN-Q_like"/>
    <property type="match status" value="1"/>
</dbReference>
<feature type="binding site" evidence="9">
    <location>
        <position position="203"/>
    </location>
    <ligand>
        <name>Zn(2+)</name>
        <dbReference type="ChEBI" id="CHEBI:29105"/>
        <note>catalytic</note>
    </ligand>
</feature>
<evidence type="ECO:0000259" key="14">
    <source>
        <dbReference type="Pfam" id="PF11838"/>
    </source>
</evidence>
<feature type="site" description="Transition state stabilizer" evidence="10">
    <location>
        <position position="285"/>
    </location>
</feature>
<protein>
    <recommendedName>
        <fullName evidence="11">Aminopeptidase</fullName>
        <ecNumber evidence="11">3.4.11.-</ecNumber>
    </recommendedName>
</protein>
<dbReference type="SUPFAM" id="SSF55486">
    <property type="entry name" value="Metalloproteases ('zincins'), catalytic domain"/>
    <property type="match status" value="1"/>
</dbReference>
<evidence type="ECO:0000313" key="17">
    <source>
        <dbReference type="Proteomes" id="UP000673691"/>
    </source>
</evidence>
<dbReference type="Pfam" id="PF11838">
    <property type="entry name" value="ERAP1_C"/>
    <property type="match status" value="1"/>
</dbReference>
<dbReference type="PRINTS" id="PR00756">
    <property type="entry name" value="ALADIPTASE"/>
</dbReference>
<dbReference type="GO" id="GO:0008270">
    <property type="term" value="F:zinc ion binding"/>
    <property type="evidence" value="ECO:0007669"/>
    <property type="project" value="UniProtKB-UniRule"/>
</dbReference>
<dbReference type="InterPro" id="IPR050344">
    <property type="entry name" value="Peptidase_M1_aminopeptidases"/>
</dbReference>
<accession>A0A8H8DME4</accession>
<dbReference type="PANTHER" id="PTHR11533">
    <property type="entry name" value="PROTEASE M1 ZINC METALLOPROTEASE"/>
    <property type="match status" value="1"/>
</dbReference>
<dbReference type="Gene3D" id="2.60.40.1910">
    <property type="match status" value="1"/>
</dbReference>
<evidence type="ECO:0000256" key="2">
    <source>
        <dbReference type="ARBA" id="ARBA00022438"/>
    </source>
</evidence>
<evidence type="ECO:0000256" key="8">
    <source>
        <dbReference type="PIRSR" id="PIRSR634016-1"/>
    </source>
</evidence>
<evidence type="ECO:0000256" key="6">
    <source>
        <dbReference type="ARBA" id="ARBA00022833"/>
    </source>
</evidence>
<evidence type="ECO:0000259" key="13">
    <source>
        <dbReference type="Pfam" id="PF01433"/>
    </source>
</evidence>
<keyword evidence="4 9" id="KW-0479">Metal-binding</keyword>
<evidence type="ECO:0000256" key="10">
    <source>
        <dbReference type="PIRSR" id="PIRSR634016-4"/>
    </source>
</evidence>
<evidence type="ECO:0000256" key="1">
    <source>
        <dbReference type="ARBA" id="ARBA00010136"/>
    </source>
</evidence>
<keyword evidence="6 9" id="KW-0862">Zinc</keyword>
<dbReference type="GO" id="GO:0043171">
    <property type="term" value="P:peptide catabolic process"/>
    <property type="evidence" value="ECO:0007669"/>
    <property type="project" value="TreeGrafter"/>
</dbReference>
<dbReference type="OrthoDB" id="10031169at2759"/>
<keyword evidence="2 11" id="KW-0031">Aminopeptidase</keyword>
<feature type="domain" description="Peptidase M1 membrane alanine aminopeptidase" evidence="13">
    <location>
        <begin position="127"/>
        <end position="344"/>
    </location>
</feature>
<reference evidence="16 17" key="1">
    <citation type="journal article" name="Sci. Rep.">
        <title>Genome-scale phylogenetic analyses confirm Olpidium as the closest living zoosporic fungus to the non-flagellated, terrestrial fungi.</title>
        <authorList>
            <person name="Chang Y."/>
            <person name="Rochon D."/>
            <person name="Sekimoto S."/>
            <person name="Wang Y."/>
            <person name="Chovatia M."/>
            <person name="Sandor L."/>
            <person name="Salamov A."/>
            <person name="Grigoriev I.V."/>
            <person name="Stajich J.E."/>
            <person name="Spatafora J.W."/>
        </authorList>
    </citation>
    <scope>NUCLEOTIDE SEQUENCE [LARGE SCALE GENOMIC DNA]</scope>
    <source>
        <strain evidence="16">S191</strain>
    </source>
</reference>
<dbReference type="FunFam" id="1.10.390.10:FF:000001">
    <property type="entry name" value="Aminopeptidase"/>
    <property type="match status" value="1"/>
</dbReference>
<dbReference type="Gene3D" id="2.60.40.1730">
    <property type="entry name" value="tricorn interacting facor f3 domain"/>
    <property type="match status" value="1"/>
</dbReference>
<dbReference type="GO" id="GO:0070006">
    <property type="term" value="F:metalloaminopeptidase activity"/>
    <property type="evidence" value="ECO:0007669"/>
    <property type="project" value="TreeGrafter"/>
</dbReference>
<dbReference type="GO" id="GO:0005615">
    <property type="term" value="C:extracellular space"/>
    <property type="evidence" value="ECO:0007669"/>
    <property type="project" value="TreeGrafter"/>
</dbReference>
<evidence type="ECO:0000256" key="11">
    <source>
        <dbReference type="RuleBase" id="RU364040"/>
    </source>
</evidence>
<dbReference type="Pfam" id="PF17900">
    <property type="entry name" value="Peptidase_M1_N"/>
    <property type="match status" value="1"/>
</dbReference>
<keyword evidence="5 11" id="KW-0378">Hydrolase</keyword>
<keyword evidence="7 11" id="KW-0482">Metalloprotease</keyword>
<keyword evidence="17" id="KW-1185">Reference proteome</keyword>
<dbReference type="Gene3D" id="1.10.390.10">
    <property type="entry name" value="Neutral Protease Domain 2"/>
    <property type="match status" value="1"/>
</dbReference>
<dbReference type="GO" id="GO:0005737">
    <property type="term" value="C:cytoplasm"/>
    <property type="evidence" value="ECO:0007669"/>
    <property type="project" value="TreeGrafter"/>
</dbReference>
<dbReference type="Proteomes" id="UP000673691">
    <property type="component" value="Unassembled WGS sequence"/>
</dbReference>
<gene>
    <name evidence="16" type="ORF">BJ554DRAFT_5476</name>
</gene>
<proteinExistence type="inferred from homology"/>
<feature type="domain" description="ERAP1-like C-terminal" evidence="14">
    <location>
        <begin position="451"/>
        <end position="678"/>
    </location>
</feature>
<dbReference type="Pfam" id="PF01433">
    <property type="entry name" value="Peptidase_M1"/>
    <property type="match status" value="1"/>
</dbReference>
<sequence length="757" mass="85181">MVGFYRSTYTDSEGKPKSLVVSQFEATDARRAFPCWDEPAIKATFEVTLEVKKHFTALSNMNVVEEKIDRDLKVVKFAKTPKMSTYLVAFAVGEFGYIEAYTSGKFNGRPVQCRLYTIKGSEKQGEFALDVKVKTLEYFAEIFDIAYPLPKCDSIAVPDFEAGAMENWGLITFRTTALLFDRLQSSARAKQGIAYTMAHELAHQWFGNYVSPEWWSHLWLNEGFATWVGYLAVDHLFPDWDIFTQFVMDGLQRGLGLDALRSSHPIEVEVSDPAEIHQIFDAISYYKGASVIRMLANSLGMDTFLKGVSAYLKRHAYANAATSDLWQALSEESGMNVGEYMEAWTKSVGHPVVTVTLEGANKISVRQNRYLSTGDLKPEEDTTIWWIPLRIISGKSAQPTTDILRTKEATFDLPPGTAESWTRTGPAFTALRTRQKPSGGSATRSEVDPAYVWNEIATRLTTITSVWFEEPQDVRDKLLALQRKLFTPVVKRLGWDYPENESFLTSLLRTLAISRAGKAHDPEVVQEGQRRFGLFVSGDTSAIHPNLRGTVFDIVISHGGAKEYDAVLEYYRSTTVPDQKVTALAALGSTRDPSLIQRTLDFALTADVRPQDIIYVWSSLGANHAARSALWSFTKAHWGVFDERYRNSMAMFGIIVKTSTEFATEEKAAEVEAFFEVSEEARRRTRFFLSICRRRRVLVERTRTRSRSRGPSSRAWNASGPTRSGWRVTGPTLRYALFPAPRTFLSQTGVSAAASRR</sequence>
<dbReference type="InterPro" id="IPR034016">
    <property type="entry name" value="M1_APN-typ"/>
</dbReference>
<feature type="domain" description="Aminopeptidase N-like N-terminal" evidence="15">
    <location>
        <begin position="1"/>
        <end position="87"/>
    </location>
</feature>
<feature type="binding site" evidence="9">
    <location>
        <position position="222"/>
    </location>
    <ligand>
        <name>Zn(2+)</name>
        <dbReference type="ChEBI" id="CHEBI:29105"/>
        <note>catalytic</note>
    </ligand>
</feature>
<evidence type="ECO:0000256" key="4">
    <source>
        <dbReference type="ARBA" id="ARBA00022723"/>
    </source>
</evidence>
<evidence type="ECO:0000256" key="7">
    <source>
        <dbReference type="ARBA" id="ARBA00023049"/>
    </source>
</evidence>
<dbReference type="EC" id="3.4.11.-" evidence="11"/>
<dbReference type="Gene3D" id="1.25.50.20">
    <property type="match status" value="1"/>
</dbReference>
<comment type="similarity">
    <text evidence="1 11">Belongs to the peptidase M1 family.</text>
</comment>
<keyword evidence="3 11" id="KW-0645">Protease</keyword>
<feature type="active site" description="Proton acceptor" evidence="8">
    <location>
        <position position="200"/>
    </location>
</feature>
<evidence type="ECO:0000313" key="16">
    <source>
        <dbReference type="EMBL" id="KAG5463670.1"/>
    </source>
</evidence>
<comment type="cofactor">
    <cofactor evidence="9 11">
        <name>Zn(2+)</name>
        <dbReference type="ChEBI" id="CHEBI:29105"/>
    </cofactor>
    <text evidence="9 11">Binds 1 zinc ion per subunit.</text>
</comment>
<dbReference type="InterPro" id="IPR014782">
    <property type="entry name" value="Peptidase_M1_dom"/>
</dbReference>
<name>A0A8H8DME4_9FUNG</name>
<dbReference type="GO" id="GO:0042277">
    <property type="term" value="F:peptide binding"/>
    <property type="evidence" value="ECO:0007669"/>
    <property type="project" value="TreeGrafter"/>
</dbReference>